<dbReference type="EMBL" id="JAWDJR010000019">
    <property type="protein sequence ID" value="KAK9958187.1"/>
    <property type="molecule type" value="Genomic_DNA"/>
</dbReference>
<evidence type="ECO:0000313" key="2">
    <source>
        <dbReference type="Proteomes" id="UP001479290"/>
    </source>
</evidence>
<name>A0AAW1Z9P7_CULAL</name>
<reference evidence="1 2" key="1">
    <citation type="submission" date="2024-05" db="EMBL/GenBank/DDBJ databases">
        <title>A high-quality chromosomal-level genome assembly of Topmouth culter (Culter alburnus).</title>
        <authorList>
            <person name="Zhao H."/>
        </authorList>
    </citation>
    <scope>NUCLEOTIDE SEQUENCE [LARGE SCALE GENOMIC DNA]</scope>
    <source>
        <strain evidence="1">CATC2023</strain>
        <tissue evidence="1">Muscle</tissue>
    </source>
</reference>
<sequence length="54" mass="5630">MCAALDLVPFFVELSSSVSNPSPPFARVYGSVLSPVRESSRGEPSHLVPSVGAV</sequence>
<dbReference type="AlphaFoldDB" id="A0AAW1Z9P7"/>
<evidence type="ECO:0000313" key="1">
    <source>
        <dbReference type="EMBL" id="KAK9958187.1"/>
    </source>
</evidence>
<protein>
    <submittedName>
        <fullName evidence="1">Uncharacterized protein</fullName>
    </submittedName>
</protein>
<keyword evidence="2" id="KW-1185">Reference proteome</keyword>
<organism evidence="1 2">
    <name type="scientific">Culter alburnus</name>
    <name type="common">Topmouth culter</name>
    <dbReference type="NCBI Taxonomy" id="194366"/>
    <lineage>
        <taxon>Eukaryota</taxon>
        <taxon>Metazoa</taxon>
        <taxon>Chordata</taxon>
        <taxon>Craniata</taxon>
        <taxon>Vertebrata</taxon>
        <taxon>Euteleostomi</taxon>
        <taxon>Actinopterygii</taxon>
        <taxon>Neopterygii</taxon>
        <taxon>Teleostei</taxon>
        <taxon>Ostariophysi</taxon>
        <taxon>Cypriniformes</taxon>
        <taxon>Xenocyprididae</taxon>
        <taxon>Xenocypridinae</taxon>
        <taxon>Culter</taxon>
    </lineage>
</organism>
<dbReference type="Proteomes" id="UP001479290">
    <property type="component" value="Unassembled WGS sequence"/>
</dbReference>
<feature type="non-terminal residue" evidence="1">
    <location>
        <position position="54"/>
    </location>
</feature>
<gene>
    <name evidence="1" type="ORF">ABG768_012361</name>
</gene>
<comment type="caution">
    <text evidence="1">The sequence shown here is derived from an EMBL/GenBank/DDBJ whole genome shotgun (WGS) entry which is preliminary data.</text>
</comment>
<proteinExistence type="predicted"/>
<accession>A0AAW1Z9P7</accession>